<evidence type="ECO:0000256" key="6">
    <source>
        <dbReference type="SAM" id="Phobius"/>
    </source>
</evidence>
<feature type="transmembrane region" description="Helical" evidence="6">
    <location>
        <begin position="121"/>
        <end position="143"/>
    </location>
</feature>
<organism evidence="7 8">
    <name type="scientific">Granulicella arctica</name>
    <dbReference type="NCBI Taxonomy" id="940613"/>
    <lineage>
        <taxon>Bacteria</taxon>
        <taxon>Pseudomonadati</taxon>
        <taxon>Acidobacteriota</taxon>
        <taxon>Terriglobia</taxon>
        <taxon>Terriglobales</taxon>
        <taxon>Acidobacteriaceae</taxon>
        <taxon>Granulicella</taxon>
    </lineage>
</organism>
<keyword evidence="4 6" id="KW-1133">Transmembrane helix</keyword>
<gene>
    <name evidence="7" type="ORF">HDF17_001936</name>
</gene>
<feature type="transmembrane region" description="Helical" evidence="6">
    <location>
        <begin position="155"/>
        <end position="176"/>
    </location>
</feature>
<evidence type="ECO:0000256" key="5">
    <source>
        <dbReference type="ARBA" id="ARBA00023136"/>
    </source>
</evidence>
<feature type="transmembrane region" description="Helical" evidence="6">
    <location>
        <begin position="388"/>
        <end position="413"/>
    </location>
</feature>
<feature type="transmembrane region" description="Helical" evidence="6">
    <location>
        <begin position="48"/>
        <end position="66"/>
    </location>
</feature>
<dbReference type="GO" id="GO:0005886">
    <property type="term" value="C:plasma membrane"/>
    <property type="evidence" value="ECO:0007669"/>
    <property type="project" value="UniProtKB-SubCell"/>
</dbReference>
<dbReference type="CDD" id="cd13128">
    <property type="entry name" value="MATE_Wzx_like"/>
    <property type="match status" value="1"/>
</dbReference>
<protein>
    <submittedName>
        <fullName evidence="7">O-antigen/teichoic acid export membrane protein</fullName>
    </submittedName>
</protein>
<evidence type="ECO:0000256" key="3">
    <source>
        <dbReference type="ARBA" id="ARBA00022692"/>
    </source>
</evidence>
<comment type="subcellular location">
    <subcellularLocation>
        <location evidence="1">Cell membrane</location>
        <topology evidence="1">Multi-pass membrane protein</topology>
    </subcellularLocation>
</comment>
<dbReference type="Proteomes" id="UP000589520">
    <property type="component" value="Unassembled WGS sequence"/>
</dbReference>
<keyword evidence="5 6" id="KW-0472">Membrane</keyword>
<dbReference type="EMBL" id="JACCCW010000002">
    <property type="protein sequence ID" value="NYF79616.1"/>
    <property type="molecule type" value="Genomic_DNA"/>
</dbReference>
<comment type="caution">
    <text evidence="7">The sequence shown here is derived from an EMBL/GenBank/DDBJ whole genome shotgun (WGS) entry which is preliminary data.</text>
</comment>
<feature type="transmembrane region" description="Helical" evidence="6">
    <location>
        <begin position="182"/>
        <end position="201"/>
    </location>
</feature>
<evidence type="ECO:0000256" key="4">
    <source>
        <dbReference type="ARBA" id="ARBA00022989"/>
    </source>
</evidence>
<evidence type="ECO:0000313" key="8">
    <source>
        <dbReference type="Proteomes" id="UP000589520"/>
    </source>
</evidence>
<dbReference type="Pfam" id="PF01943">
    <property type="entry name" value="Polysacc_synt"/>
    <property type="match status" value="1"/>
</dbReference>
<name>A0A7Y9TG80_9BACT</name>
<feature type="transmembrane region" description="Helical" evidence="6">
    <location>
        <begin position="303"/>
        <end position="323"/>
    </location>
</feature>
<feature type="transmembrane region" description="Helical" evidence="6">
    <location>
        <begin position="87"/>
        <end position="109"/>
    </location>
</feature>
<dbReference type="AlphaFoldDB" id="A0A7Y9TG80"/>
<accession>A0A7Y9TG80</accession>
<evidence type="ECO:0000256" key="2">
    <source>
        <dbReference type="ARBA" id="ARBA00022475"/>
    </source>
</evidence>
<sequence>MISDPIKRLRQSTLARNAAWMFAGQGLSFVIQALYFVFLARLLNATQYGVLAGAVALVTVVSQYSTMGSGLTLLRYVSQDPKQFPKYWGNVLMSTAFYGSLIVLLLHFSGRWLVGKESASLLTLIAFSDCICGQLSTCAAQVFQSFERMRLTATLNMLTSSFRLLLACSMLFIMHHAVAKQWAVAMLVVSIGAACTAFAVVTRRFGWPRFEPKLLLTRGPEGFVFAMSSSTTAAYNDFDKVMLGHYGMTVANGIYSMAYRIINIATMPIQSIEAAAFPRFFREGAKGMAAVEPLAVKILKRTVILGLAAAIGMFFFAPIIPFFIGKGFSPSVSALRWLCLIPLFRSFHLCAGDAIAGVGQQKLRLLCQLFAAGFNFALNLYLIPHYSWLGAAIASLLTDGGLAVLTWAVLFCLRRREQAAVLSTQPA</sequence>
<proteinExistence type="predicted"/>
<keyword evidence="3 6" id="KW-0812">Transmembrane</keyword>
<evidence type="ECO:0000313" key="7">
    <source>
        <dbReference type="EMBL" id="NYF79616.1"/>
    </source>
</evidence>
<keyword evidence="8" id="KW-1185">Reference proteome</keyword>
<reference evidence="7 8" key="1">
    <citation type="submission" date="2020-07" db="EMBL/GenBank/DDBJ databases">
        <title>Genomic Encyclopedia of Type Strains, Phase IV (KMG-V): Genome sequencing to study the core and pangenomes of soil and plant-associated prokaryotes.</title>
        <authorList>
            <person name="Whitman W."/>
        </authorList>
    </citation>
    <scope>NUCLEOTIDE SEQUENCE [LARGE SCALE GENOMIC DNA]</scope>
    <source>
        <strain evidence="7 8">X4EP2</strain>
    </source>
</reference>
<evidence type="ECO:0000256" key="1">
    <source>
        <dbReference type="ARBA" id="ARBA00004651"/>
    </source>
</evidence>
<feature type="transmembrane region" description="Helical" evidence="6">
    <location>
        <begin position="20"/>
        <end position="42"/>
    </location>
</feature>
<dbReference type="InterPro" id="IPR050833">
    <property type="entry name" value="Poly_Biosynth_Transport"/>
</dbReference>
<dbReference type="PANTHER" id="PTHR30250:SF11">
    <property type="entry name" value="O-ANTIGEN TRANSPORTER-RELATED"/>
    <property type="match status" value="1"/>
</dbReference>
<dbReference type="PANTHER" id="PTHR30250">
    <property type="entry name" value="PST FAMILY PREDICTED COLANIC ACID TRANSPORTER"/>
    <property type="match status" value="1"/>
</dbReference>
<dbReference type="InterPro" id="IPR002797">
    <property type="entry name" value="Polysacc_synth"/>
</dbReference>
<keyword evidence="2" id="KW-1003">Cell membrane</keyword>